<reference evidence="1 2" key="1">
    <citation type="submission" date="2016-02" db="EMBL/GenBank/DDBJ databases">
        <title>Genome analysis of coral dinoflagellate symbionts highlights evolutionary adaptations to a symbiotic lifestyle.</title>
        <authorList>
            <person name="Aranda M."/>
            <person name="Li Y."/>
            <person name="Liew Y.J."/>
            <person name="Baumgarten S."/>
            <person name="Simakov O."/>
            <person name="Wilson M."/>
            <person name="Piel J."/>
            <person name="Ashoor H."/>
            <person name="Bougouffa S."/>
            <person name="Bajic V.B."/>
            <person name="Ryu T."/>
            <person name="Ravasi T."/>
            <person name="Bayer T."/>
            <person name="Micklem G."/>
            <person name="Kim H."/>
            <person name="Bhak J."/>
            <person name="Lajeunesse T.C."/>
            <person name="Voolstra C.R."/>
        </authorList>
    </citation>
    <scope>NUCLEOTIDE SEQUENCE [LARGE SCALE GENOMIC DNA]</scope>
    <source>
        <strain evidence="1 2">CCMP2467</strain>
    </source>
</reference>
<dbReference type="Pfam" id="PF20131">
    <property type="entry name" value="MC3"/>
    <property type="match status" value="1"/>
</dbReference>
<organism evidence="1 2">
    <name type="scientific">Symbiodinium microadriaticum</name>
    <name type="common">Dinoflagellate</name>
    <name type="synonym">Zooxanthella microadriatica</name>
    <dbReference type="NCBI Taxonomy" id="2951"/>
    <lineage>
        <taxon>Eukaryota</taxon>
        <taxon>Sar</taxon>
        <taxon>Alveolata</taxon>
        <taxon>Dinophyceae</taxon>
        <taxon>Suessiales</taxon>
        <taxon>Symbiodiniaceae</taxon>
        <taxon>Symbiodinium</taxon>
    </lineage>
</organism>
<dbReference type="AlphaFoldDB" id="A0A1Q9BPZ6"/>
<comment type="caution">
    <text evidence="1">The sequence shown here is derived from an EMBL/GenBank/DDBJ whole genome shotgun (WGS) entry which is preliminary data.</text>
</comment>
<evidence type="ECO:0000313" key="2">
    <source>
        <dbReference type="Proteomes" id="UP000186817"/>
    </source>
</evidence>
<sequence length="353" mass="39130">EYQKAKGQAAPYALLFCALSIALHSKTRRALPGSTVTSLYSWRERNPEVLVGFAERARLLRPVVQEALRFAIDRSALDFAEGGAVMSGAKPLVVAKRFEQGLTVDACECIAAARLLGRWLAKAGTTSTILAALAFKSRGFNVITGDSKTGKSAIIDIIDYCLGRSSCNVAEGVIRRSVSWFAVCLLNGEDELFVARKNPGPGTDTGGEIYVRRGTFDAPPAFDELARNVVESELISLLSRFVGISENEHRPQSGTRLPLQATIRHALFLCFQKQDEIDNRDRLFHRQGDQFIPQAIKDTLPYFVGAVDEQHFLRQHELDLAREALRELEQRAQRQNEARNVDVARIFSAILKA</sequence>
<proteinExistence type="predicted"/>
<protein>
    <submittedName>
        <fullName evidence="1">Uncharacterized protein</fullName>
    </submittedName>
</protein>
<feature type="non-terminal residue" evidence="1">
    <location>
        <position position="1"/>
    </location>
</feature>
<keyword evidence="2" id="KW-1185">Reference proteome</keyword>
<dbReference type="OrthoDB" id="10490089at2759"/>
<accession>A0A1Q9BPZ6</accession>
<dbReference type="InterPro" id="IPR027417">
    <property type="entry name" value="P-loop_NTPase"/>
</dbReference>
<dbReference type="Proteomes" id="UP000186817">
    <property type="component" value="Unassembled WGS sequence"/>
</dbReference>
<dbReference type="Gene3D" id="3.40.50.300">
    <property type="entry name" value="P-loop containing nucleotide triphosphate hydrolases"/>
    <property type="match status" value="1"/>
</dbReference>
<name>A0A1Q9BPZ6_SYMMI</name>
<evidence type="ECO:0000313" key="1">
    <source>
        <dbReference type="EMBL" id="OLP72091.1"/>
    </source>
</evidence>
<gene>
    <name evidence="1" type="ORF">AK812_SmicGene48289</name>
</gene>
<dbReference type="EMBL" id="LSRX01007518">
    <property type="protein sequence ID" value="OLP72091.1"/>
    <property type="molecule type" value="Genomic_DNA"/>
</dbReference>
<dbReference type="InterPro" id="IPR045390">
    <property type="entry name" value="ABC-3C_MC3"/>
</dbReference>